<dbReference type="InterPro" id="IPR036736">
    <property type="entry name" value="ACP-like_sf"/>
</dbReference>
<comment type="function">
    <text evidence="2">Catalyzes the activation of alpha-aminoadipate by ATP-dependent adenylation and the reduction of activated alpha-aminoadipate by NADPH. The activated alpha-aminoadipate is bound to the phosphopantheinyl group of the enzyme itself before it is reduced to (S)-2-amino-6-oxohexanoate.</text>
</comment>
<name>A0A086SXD9_HAPC1</name>
<dbReference type="InterPro" id="IPR045851">
    <property type="entry name" value="AMP-bd_C_sf"/>
</dbReference>
<evidence type="ECO:0000259" key="20">
    <source>
        <dbReference type="PROSITE" id="PS50075"/>
    </source>
</evidence>
<dbReference type="NCBIfam" id="TIGR03443">
    <property type="entry name" value="alpha_am_amid"/>
    <property type="match status" value="1"/>
</dbReference>
<dbReference type="InterPro" id="IPR010080">
    <property type="entry name" value="Thioester_reductase-like_dom"/>
</dbReference>
<dbReference type="OrthoDB" id="329835at2759"/>
<dbReference type="InterPro" id="IPR042099">
    <property type="entry name" value="ANL_N_sf"/>
</dbReference>
<keyword evidence="12" id="KW-0560">Oxidoreductase</keyword>
<dbReference type="Proteomes" id="UP000029964">
    <property type="component" value="Unassembled WGS sequence"/>
</dbReference>
<dbReference type="PROSITE" id="PS50075">
    <property type="entry name" value="CARRIER"/>
    <property type="match status" value="1"/>
</dbReference>
<evidence type="ECO:0000256" key="11">
    <source>
        <dbReference type="ARBA" id="ARBA00022857"/>
    </source>
</evidence>
<dbReference type="InterPro" id="IPR009081">
    <property type="entry name" value="PP-bd_ACP"/>
</dbReference>
<accession>A0A086SXD9</accession>
<evidence type="ECO:0000256" key="1">
    <source>
        <dbReference type="ARBA" id="ARBA00001957"/>
    </source>
</evidence>
<dbReference type="UniPathway" id="UPA00033">
    <property type="reaction ID" value="UER00032"/>
</dbReference>
<dbReference type="NCBIfam" id="TIGR01746">
    <property type="entry name" value="Thioester-redct"/>
    <property type="match status" value="1"/>
</dbReference>
<dbReference type="Gene3D" id="3.40.50.720">
    <property type="entry name" value="NAD(P)-binding Rossmann-like Domain"/>
    <property type="match status" value="1"/>
</dbReference>
<evidence type="ECO:0000256" key="9">
    <source>
        <dbReference type="ARBA" id="ARBA00022598"/>
    </source>
</evidence>
<dbReference type="InterPro" id="IPR014397">
    <property type="entry name" value="Lys2"/>
</dbReference>
<dbReference type="GO" id="GO:0004043">
    <property type="term" value="F:L-aminoadipate-semialdehyde dehydrogenase [NAD(P)+] activity"/>
    <property type="evidence" value="ECO:0007669"/>
    <property type="project" value="UniProtKB-EC"/>
</dbReference>
<comment type="catalytic activity">
    <reaction evidence="17">
        <text>(S)-2-amino-6-oxohexanoate + NAD(+) + H2O = L-2-aminoadipate + NADH + 2 H(+)</text>
        <dbReference type="Rhea" id="RHEA:12308"/>
        <dbReference type="ChEBI" id="CHEBI:15377"/>
        <dbReference type="ChEBI" id="CHEBI:15378"/>
        <dbReference type="ChEBI" id="CHEBI:57540"/>
        <dbReference type="ChEBI" id="CHEBI:57945"/>
        <dbReference type="ChEBI" id="CHEBI:58321"/>
        <dbReference type="ChEBI" id="CHEBI:58672"/>
        <dbReference type="EC" id="1.2.1.31"/>
    </reaction>
</comment>
<dbReference type="AlphaFoldDB" id="A0A086SXD9"/>
<feature type="domain" description="Carrier" evidence="20">
    <location>
        <begin position="646"/>
        <end position="725"/>
    </location>
</feature>
<comment type="caution">
    <text evidence="21">The sequence shown here is derived from an EMBL/GenBank/DDBJ whole genome shotgun (WGS) entry which is preliminary data.</text>
</comment>
<evidence type="ECO:0000256" key="12">
    <source>
        <dbReference type="ARBA" id="ARBA00023002"/>
    </source>
</evidence>
<dbReference type="STRING" id="857340.A0A086SXD9"/>
<dbReference type="PANTHER" id="PTHR44845:SF1">
    <property type="entry name" value="L-2-AMINOADIPATE REDUCTASE"/>
    <property type="match status" value="1"/>
</dbReference>
<evidence type="ECO:0000313" key="22">
    <source>
        <dbReference type="Proteomes" id="UP000029964"/>
    </source>
</evidence>
<dbReference type="PIRSF" id="PIRSF001617">
    <property type="entry name" value="Alpha-AR"/>
    <property type="match status" value="1"/>
</dbReference>
<dbReference type="InterPro" id="IPR000873">
    <property type="entry name" value="AMP-dep_synth/lig_dom"/>
</dbReference>
<keyword evidence="8" id="KW-0597">Phosphoprotein</keyword>
<keyword evidence="9" id="KW-0436">Ligase</keyword>
<protein>
    <recommendedName>
        <fullName evidence="15">Alpha-aminoadipate reductase</fullName>
        <ecNumber evidence="6">1.2.1.31</ecNumber>
        <ecNumber evidence="5">1.2.1.95</ecNumber>
    </recommendedName>
    <alternativeName>
        <fullName evidence="14">L-aminoadipate-semialdehyde dehydrogenase</fullName>
    </alternativeName>
</protein>
<evidence type="ECO:0000256" key="15">
    <source>
        <dbReference type="ARBA" id="ARBA00032195"/>
    </source>
</evidence>
<dbReference type="NCBIfam" id="TIGR01733">
    <property type="entry name" value="AA-adenyl-dom"/>
    <property type="match status" value="1"/>
</dbReference>
<dbReference type="Gene3D" id="3.40.50.12780">
    <property type="entry name" value="N-terminal domain of ligase-like"/>
    <property type="match status" value="1"/>
</dbReference>
<evidence type="ECO:0000256" key="17">
    <source>
        <dbReference type="ARBA" id="ARBA00048414"/>
    </source>
</evidence>
<dbReference type="EC" id="1.2.1.95" evidence="5"/>
<dbReference type="Gene3D" id="3.30.300.30">
    <property type="match status" value="1"/>
</dbReference>
<evidence type="ECO:0000256" key="19">
    <source>
        <dbReference type="SAM" id="MobiDB-lite"/>
    </source>
</evidence>
<dbReference type="SUPFAM" id="SSF56801">
    <property type="entry name" value="Acetyl-CoA synthetase-like"/>
    <property type="match status" value="1"/>
</dbReference>
<reference evidence="22" key="1">
    <citation type="journal article" date="2014" name="Genome Announc.">
        <title>Genome sequence and annotation of Acremonium chrysogenum, producer of the beta-lactam antibiotic cephalosporin C.</title>
        <authorList>
            <person name="Terfehr D."/>
            <person name="Dahlmann T.A."/>
            <person name="Specht T."/>
            <person name="Zadra I."/>
            <person name="Kuernsteiner H."/>
            <person name="Kueck U."/>
        </authorList>
    </citation>
    <scope>NUCLEOTIDE SEQUENCE [LARGE SCALE GENOMIC DNA]</scope>
    <source>
        <strain evidence="22">ATCC 11550 / CBS 779.69 / DSM 880 / IAM 14645 / JCM 23072 / IMI 49137</strain>
    </source>
</reference>
<evidence type="ECO:0000256" key="7">
    <source>
        <dbReference type="ARBA" id="ARBA00022450"/>
    </source>
</evidence>
<comment type="cofactor">
    <cofactor evidence="1">
        <name>pantetheine 4'-phosphate</name>
        <dbReference type="ChEBI" id="CHEBI:47942"/>
    </cofactor>
</comment>
<keyword evidence="22" id="KW-1185">Reference proteome</keyword>
<keyword evidence="7" id="KW-0596">Phosphopantetheine</keyword>
<organism evidence="21 22">
    <name type="scientific">Hapsidospora chrysogenum (strain ATCC 11550 / CBS 779.69 / DSM 880 / IAM 14645 / JCM 23072 / IMI 49137)</name>
    <name type="common">Acremonium chrysogenum</name>
    <dbReference type="NCBI Taxonomy" id="857340"/>
    <lineage>
        <taxon>Eukaryota</taxon>
        <taxon>Fungi</taxon>
        <taxon>Dikarya</taxon>
        <taxon>Ascomycota</taxon>
        <taxon>Pezizomycotina</taxon>
        <taxon>Sordariomycetes</taxon>
        <taxon>Hypocreomycetidae</taxon>
        <taxon>Hypocreales</taxon>
        <taxon>Bionectriaceae</taxon>
        <taxon>Hapsidospora</taxon>
    </lineage>
</organism>
<comment type="catalytic activity">
    <reaction evidence="16">
        <text>(S)-2-amino-6-oxohexanoate + AMP + diphosphate + NADP(+) = L-2-aminoadipate + ATP + NADPH + H(+)</text>
        <dbReference type="Rhea" id="RHEA:46936"/>
        <dbReference type="ChEBI" id="CHEBI:15378"/>
        <dbReference type="ChEBI" id="CHEBI:30616"/>
        <dbReference type="ChEBI" id="CHEBI:33019"/>
        <dbReference type="ChEBI" id="CHEBI:57783"/>
        <dbReference type="ChEBI" id="CHEBI:58321"/>
        <dbReference type="ChEBI" id="CHEBI:58349"/>
        <dbReference type="ChEBI" id="CHEBI:58672"/>
        <dbReference type="ChEBI" id="CHEBI:456215"/>
        <dbReference type="EC" id="1.2.1.95"/>
    </reaction>
</comment>
<dbReference type="Gene3D" id="1.10.1200.10">
    <property type="entry name" value="ACP-like"/>
    <property type="match status" value="1"/>
</dbReference>
<feature type="region of interest" description="Disordered" evidence="19">
    <location>
        <begin position="174"/>
        <end position="201"/>
    </location>
</feature>
<dbReference type="GO" id="GO:0019878">
    <property type="term" value="P:lysine biosynthetic process via aminoadipic acid"/>
    <property type="evidence" value="ECO:0007669"/>
    <property type="project" value="UniProtKB-UniPathway"/>
</dbReference>
<dbReference type="InterPro" id="IPR036291">
    <property type="entry name" value="NAD(P)-bd_dom_sf"/>
</dbReference>
<dbReference type="PROSITE" id="PS00455">
    <property type="entry name" value="AMP_BINDING"/>
    <property type="match status" value="1"/>
</dbReference>
<feature type="compositionally biased region" description="Basic and acidic residues" evidence="19">
    <location>
        <begin position="176"/>
        <end position="185"/>
    </location>
</feature>
<keyword evidence="13" id="KW-0457">Lysine biosynthesis</keyword>
<evidence type="ECO:0000256" key="16">
    <source>
        <dbReference type="ARBA" id="ARBA00048260"/>
    </source>
</evidence>
<evidence type="ECO:0000256" key="14">
    <source>
        <dbReference type="ARBA" id="ARBA00031335"/>
    </source>
</evidence>
<sequence length="1198" mass="131973">MSSSLPDPPDPTIDLHWGEYRGAIHDIFASNAEKFPDRECVVETKSARTNARSFSYRQINESSNQLANHLLAHDAKVGDVAVIYAYRGIELVVAYMGCLKAGLTVSVIDPQYPPERQTVLLDVAKPRFLICIEKANENFGRPSELVWNFIAENLNLKAVIPALVLSDDGQLTGGLTDDKEGRRDPSQFPRENPTDVLVGPDSIPTLSFTSGSEGRPKGVQGRHFSLTHYYPWMKETFGLSQDDRFTMLSGIAHDPIQRDIFTPLFLGAKIIIPPADVIAYELLAQWMKDNRVTVTHLTPAMGQILVGGAIAQIPSLRNAFFVGDLLSKKDTTRLRSIAPNVDVINLYGSTESQRAVSFFKVPSRAKDPHFLDSLPDIIPVGQGMQNVQLLVVDPNDKMRLCDLGEQGELYVRAAGLAEGYLGDDEKTAELNRSKFVANWFVDPNKWVQQYEASLASTESREPWMKVYKGPRDRLYRTGDLGRRRADGSVECTGRIDSQVKIRGFRIELGEIDSHLSQHPYVRENITLVRRDKNEEHTLVTYFVPETKRWFEHFEQQQQQQQTDGHIEMHSQDESMSAMIRRFRSLSEDCKKFLSAKVPKYAVPSLLIPLARMPLNPNGKIDKPALPFPDATDLEAFAKRRASSVSRSMTETQKRLASVWASVLPNTSARLLTPQSRFFDEGGHSILAQQMFFRITQEWKDINLPIRIIFQSQTLEDLAAEIDRAQDPIGLRLDAMPLAGDENVGDEAYAIDARDLASQLPESLPTAKTDWDFEAAGASPPTVLLTGATGFLGSYIVRELLEGPSQARVIAHVRAKDATEGLSRLEKVINAYGLWNPSWVSSSRLEVVVGDISKPNLGLASDTWDDLSSRVDLVIHNGAQVNWMLPYASLRTTNVLSTMACVRLCTVGKPKSLAFVSSTSTLDSDHYVELSRKTGSVPEADDLEGSHKGLGTGYGQSKWASEYIVREAGRRGLAGTVIRPGYITGDPSSGICVADDFLVRLWKGCLQVRSRPDISNTLNAVPVTQVSRIVVAAAFHIPAATGQTLAVAHVTSHPRLTLNDWIGAAEVFGYDAPLVPYSDWAAKVKEYVGDESNKEEHALLPLFHMVVGDLPGDSIAPELDDKNTAAALRLYQKDQAGDDVFASSTISVQALGMYIAYLVAVGFLPPPPADSGKEALPQLAGNVSQALAAGQFGGRSARP</sequence>
<keyword evidence="10" id="KW-0028">Amino-acid biosynthesis</keyword>
<evidence type="ECO:0000256" key="3">
    <source>
        <dbReference type="ARBA" id="ARBA00004827"/>
    </source>
</evidence>
<evidence type="ECO:0000256" key="6">
    <source>
        <dbReference type="ARBA" id="ARBA00013073"/>
    </source>
</evidence>
<evidence type="ECO:0000256" key="10">
    <source>
        <dbReference type="ARBA" id="ARBA00022605"/>
    </source>
</evidence>
<evidence type="ECO:0000256" key="13">
    <source>
        <dbReference type="ARBA" id="ARBA00023154"/>
    </source>
</evidence>
<proteinExistence type="inferred from homology"/>
<evidence type="ECO:0000256" key="8">
    <source>
        <dbReference type="ARBA" id="ARBA00022553"/>
    </source>
</evidence>
<dbReference type="SUPFAM" id="SSF51735">
    <property type="entry name" value="NAD(P)-binding Rossmann-fold domains"/>
    <property type="match status" value="1"/>
</dbReference>
<dbReference type="HOGENOM" id="CLU_000022_19_1_1"/>
<evidence type="ECO:0000256" key="4">
    <source>
        <dbReference type="ARBA" id="ARBA00006432"/>
    </source>
</evidence>
<dbReference type="EMBL" id="JPKY01000115">
    <property type="protein sequence ID" value="KFH41771.1"/>
    <property type="molecule type" value="Genomic_DNA"/>
</dbReference>
<dbReference type="PANTHER" id="PTHR44845">
    <property type="entry name" value="CARRIER DOMAIN-CONTAINING PROTEIN"/>
    <property type="match status" value="1"/>
</dbReference>
<comment type="catalytic activity">
    <reaction evidence="18">
        <text>(S)-2-amino-6-oxohexanoate + NADP(+) + H2O = L-2-aminoadipate + NADPH + 2 H(+)</text>
        <dbReference type="Rhea" id="RHEA:12304"/>
        <dbReference type="ChEBI" id="CHEBI:15377"/>
        <dbReference type="ChEBI" id="CHEBI:15378"/>
        <dbReference type="ChEBI" id="CHEBI:57783"/>
        <dbReference type="ChEBI" id="CHEBI:58321"/>
        <dbReference type="ChEBI" id="CHEBI:58349"/>
        <dbReference type="ChEBI" id="CHEBI:58672"/>
        <dbReference type="EC" id="1.2.1.31"/>
    </reaction>
</comment>
<dbReference type="GO" id="GO:0016874">
    <property type="term" value="F:ligase activity"/>
    <property type="evidence" value="ECO:0007669"/>
    <property type="project" value="UniProtKB-KW"/>
</dbReference>
<evidence type="ECO:0000256" key="5">
    <source>
        <dbReference type="ARBA" id="ARBA00012913"/>
    </source>
</evidence>
<evidence type="ECO:0000256" key="2">
    <source>
        <dbReference type="ARBA" id="ARBA00003499"/>
    </source>
</evidence>
<dbReference type="SUPFAM" id="SSF47336">
    <property type="entry name" value="ACP-like"/>
    <property type="match status" value="1"/>
</dbReference>
<dbReference type="CDD" id="cd05235">
    <property type="entry name" value="SDR_e1"/>
    <property type="match status" value="1"/>
</dbReference>
<dbReference type="EC" id="1.2.1.31" evidence="6"/>
<dbReference type="Pfam" id="PF00501">
    <property type="entry name" value="AMP-binding"/>
    <property type="match status" value="1"/>
</dbReference>
<comment type="pathway">
    <text evidence="3">Amino-acid biosynthesis; L-lysine biosynthesis via AAA pathway; L-lysine from L-alpha-aminoadipate (fungal route): step 1/3.</text>
</comment>
<gene>
    <name evidence="21" type="ORF">ACRE_075110</name>
</gene>
<dbReference type="Pfam" id="PF07993">
    <property type="entry name" value="NAD_binding_4"/>
    <property type="match status" value="1"/>
</dbReference>
<evidence type="ECO:0000313" key="21">
    <source>
        <dbReference type="EMBL" id="KFH41771.1"/>
    </source>
</evidence>
<dbReference type="InterPro" id="IPR010071">
    <property type="entry name" value="AA_adenyl_dom"/>
</dbReference>
<dbReference type="InterPro" id="IPR020845">
    <property type="entry name" value="AMP-binding_CS"/>
</dbReference>
<dbReference type="InterPro" id="IPR013120">
    <property type="entry name" value="FAR_NAD-bd"/>
</dbReference>
<dbReference type="Pfam" id="PF00550">
    <property type="entry name" value="PP-binding"/>
    <property type="match status" value="1"/>
</dbReference>
<evidence type="ECO:0000256" key="18">
    <source>
        <dbReference type="ARBA" id="ARBA00049537"/>
    </source>
</evidence>
<comment type="similarity">
    <text evidence="4">Belongs to the ATP-dependent AMP-binding enzyme family.</text>
</comment>
<keyword evidence="11" id="KW-0521">NADP</keyword>